<feature type="transmembrane region" description="Helical" evidence="1">
    <location>
        <begin position="20"/>
        <end position="39"/>
    </location>
</feature>
<comment type="caution">
    <text evidence="2">The sequence shown here is derived from an EMBL/GenBank/DDBJ whole genome shotgun (WGS) entry which is preliminary data.</text>
</comment>
<dbReference type="Proteomes" id="UP000253816">
    <property type="component" value="Unassembled WGS sequence"/>
</dbReference>
<keyword evidence="1" id="KW-0472">Membrane</keyword>
<evidence type="ECO:0000313" key="2">
    <source>
        <dbReference type="EMBL" id="RDB31523.1"/>
    </source>
</evidence>
<protein>
    <submittedName>
        <fullName evidence="2">Uncharacterized protein</fullName>
    </submittedName>
</protein>
<keyword evidence="1" id="KW-0812">Transmembrane</keyword>
<reference evidence="2 3" key="1">
    <citation type="submission" date="2018-07" db="EMBL/GenBank/DDBJ databases">
        <title>Comparative genomics of the Candidatus Parilichlamydiaceae reveals evidence of convergent evolution and genome reduction in the phylum Chlamydiae.</title>
        <authorList>
            <person name="Taylor-Brown A."/>
            <person name="Polkinghorne A."/>
        </authorList>
    </citation>
    <scope>NUCLEOTIDE SEQUENCE [LARGE SCALE GENOMIC DNA]</scope>
    <source>
        <strain evidence="2 3">Hat2</strain>
    </source>
</reference>
<keyword evidence="3" id="KW-1185">Reference proteome</keyword>
<sequence length="197" mass="22370">MSDDADAEDLIPPDHAKRNAIAIGLGCGVVTAFFLLFLFQFYGKQALYLGGCVLTTPERLHQVRASYVSVETGTKEKWILNKIEFSCDNLEEGAYTRNLLPEEYSELFLLVKEENPLSDRFANTMVWEETAVSVRLYVSSSDQVDKSPLVYQQIDFSPDGALFRVSLPLTSLQARPKWVYYHCPGILKLVKKKFAFR</sequence>
<dbReference type="AlphaFoldDB" id="A0A369KIA7"/>
<name>A0A369KIA7_9BACT</name>
<dbReference type="OrthoDB" id="22412at2"/>
<organism evidence="2 3">
    <name type="scientific">Candidatus Similichlamydia laticola</name>
    <dbReference type="NCBI Taxonomy" id="2170265"/>
    <lineage>
        <taxon>Bacteria</taxon>
        <taxon>Pseudomonadati</taxon>
        <taxon>Chlamydiota</taxon>
        <taxon>Chlamydiia</taxon>
        <taxon>Parachlamydiales</taxon>
        <taxon>Candidatus Parilichlamydiaceae</taxon>
        <taxon>Candidatus Similichlamydia</taxon>
    </lineage>
</organism>
<dbReference type="EMBL" id="QQBG01000013">
    <property type="protein sequence ID" value="RDB31523.1"/>
    <property type="molecule type" value="Genomic_DNA"/>
</dbReference>
<proteinExistence type="predicted"/>
<evidence type="ECO:0000313" key="3">
    <source>
        <dbReference type="Proteomes" id="UP000253816"/>
    </source>
</evidence>
<gene>
    <name evidence="2" type="ORF">HAT2_00397</name>
</gene>
<accession>A0A369KIA7</accession>
<keyword evidence="1" id="KW-1133">Transmembrane helix</keyword>
<dbReference type="RefSeq" id="WP_114544342.1">
    <property type="nucleotide sequence ID" value="NZ_QQBG01000013.1"/>
</dbReference>
<evidence type="ECO:0000256" key="1">
    <source>
        <dbReference type="SAM" id="Phobius"/>
    </source>
</evidence>